<sequence>MAEGGQLEKQEIKRDPWQFELSQDQAEGEEREEQENELLALEAIYENEDLEIIGHDNPDGHLPGGVFNIPIYTPEGFHVKITKDTRLLRRMAFSAVQGRGRSEKIKERAARRRASLSDHSEDEGATVEPVAGAAANKRITHTEVEKLYSIKRLPPITLTFAYTQNYPTSSPPLFTLSCCWLEKKNLSHLCEHLDQLWNQHSGMPVISIWHDFLYNDVFDFLGIKSPYDLGRVLMHMFTHPVKSHASSMGDSHLKPRPFDNRGIQNFGHIDEVLPKVLDFNLSTCEVCFEEKPGCELLRLVNCEEHIHCQACMKGWLEAMISDGAVTELRCPGYKCDKSILPTEVASVVSEENYQRYDKLLLRTALDVMTDMMYCPRPFCQFPVVLEDNLGHCPKCSYAFCARCQNTYHGHSPCKLKAELHASLCAEYETASDARKQELEMKYGRQVIHRAVQETHSNRWLEDNSKQCPCCGTFIQKKDGCNKMTCTKCRAFFCWLCQEQLSKSTPYAHYQHPTSPCANRLFEGVGVDDEDEDSDDDDNDDEGLIQYLVYSDSDSDLEFDIGRL</sequence>
<keyword evidence="7" id="KW-0863">Zinc-finger</keyword>
<dbReference type="Gene3D" id="2.20.25.20">
    <property type="match status" value="1"/>
</dbReference>
<dbReference type="EC" id="2.3.2.31" evidence="3"/>
<dbReference type="InterPro" id="IPR006575">
    <property type="entry name" value="RWD_dom"/>
</dbReference>
<dbReference type="PROSITE" id="PS50908">
    <property type="entry name" value="RWD"/>
    <property type="match status" value="1"/>
</dbReference>
<dbReference type="PANTHER" id="PTHR11685">
    <property type="entry name" value="RBR FAMILY RING FINGER AND IBR DOMAIN-CONTAINING"/>
    <property type="match status" value="1"/>
</dbReference>
<dbReference type="Gene3D" id="1.20.120.1750">
    <property type="match status" value="1"/>
</dbReference>
<keyword evidence="14" id="KW-1185">Reference proteome</keyword>
<dbReference type="PROSITE" id="PS51873">
    <property type="entry name" value="TRIAD"/>
    <property type="match status" value="1"/>
</dbReference>
<feature type="domain" description="RWD" evidence="11">
    <location>
        <begin position="36"/>
        <end position="220"/>
    </location>
</feature>
<evidence type="ECO:0000256" key="7">
    <source>
        <dbReference type="ARBA" id="ARBA00022771"/>
    </source>
</evidence>
<evidence type="ECO:0000256" key="2">
    <source>
        <dbReference type="ARBA" id="ARBA00004906"/>
    </source>
</evidence>
<dbReference type="FunFam" id="3.30.40.10:FF:000137">
    <property type="entry name" value="RanBP-type and C3HC4-type zinc finger-containing protein 1"/>
    <property type="match status" value="1"/>
</dbReference>
<dbReference type="CDD" id="cd16628">
    <property type="entry name" value="RING-HC_RBR_RNF14"/>
    <property type="match status" value="1"/>
</dbReference>
<evidence type="ECO:0000256" key="9">
    <source>
        <dbReference type="ARBA" id="ARBA00022833"/>
    </source>
</evidence>
<dbReference type="GO" id="GO:0061630">
    <property type="term" value="F:ubiquitin protein ligase activity"/>
    <property type="evidence" value="ECO:0007669"/>
    <property type="project" value="UniProtKB-EC"/>
</dbReference>
<evidence type="ECO:0000256" key="10">
    <source>
        <dbReference type="SAM" id="MobiDB-lite"/>
    </source>
</evidence>
<feature type="compositionally biased region" description="Acidic residues" evidence="10">
    <location>
        <begin position="26"/>
        <end position="35"/>
    </location>
</feature>
<evidence type="ECO:0000256" key="3">
    <source>
        <dbReference type="ARBA" id="ARBA00012251"/>
    </source>
</evidence>
<evidence type="ECO:0000259" key="11">
    <source>
        <dbReference type="PROSITE" id="PS50908"/>
    </source>
</evidence>
<evidence type="ECO:0000256" key="8">
    <source>
        <dbReference type="ARBA" id="ARBA00022786"/>
    </source>
</evidence>
<dbReference type="InterPro" id="IPR016135">
    <property type="entry name" value="UBQ-conjugating_enzyme/RWD"/>
</dbReference>
<evidence type="ECO:0000259" key="12">
    <source>
        <dbReference type="PROSITE" id="PS51873"/>
    </source>
</evidence>
<keyword evidence="5" id="KW-0479">Metal-binding</keyword>
<dbReference type="Proteomes" id="UP001283361">
    <property type="component" value="Unassembled WGS sequence"/>
</dbReference>
<keyword evidence="4" id="KW-0808">Transferase</keyword>
<feature type="region of interest" description="Disordered" evidence="10">
    <location>
        <begin position="1"/>
        <end position="35"/>
    </location>
</feature>
<gene>
    <name evidence="13" type="ORF">RRG08_001040</name>
</gene>
<evidence type="ECO:0000256" key="4">
    <source>
        <dbReference type="ARBA" id="ARBA00022679"/>
    </source>
</evidence>
<dbReference type="GO" id="GO:0008270">
    <property type="term" value="F:zinc ion binding"/>
    <property type="evidence" value="ECO:0007669"/>
    <property type="project" value="UniProtKB-KW"/>
</dbReference>
<dbReference type="InterPro" id="IPR002867">
    <property type="entry name" value="IBR_dom"/>
</dbReference>
<dbReference type="InterPro" id="IPR044066">
    <property type="entry name" value="TRIAD_supradom"/>
</dbReference>
<evidence type="ECO:0000256" key="5">
    <source>
        <dbReference type="ARBA" id="ARBA00022723"/>
    </source>
</evidence>
<dbReference type="AlphaFoldDB" id="A0AAE1AXW0"/>
<accession>A0AAE1AXW0</accession>
<dbReference type="SMART" id="SM00591">
    <property type="entry name" value="RWD"/>
    <property type="match status" value="1"/>
</dbReference>
<dbReference type="SUPFAM" id="SSF54495">
    <property type="entry name" value="UBC-like"/>
    <property type="match status" value="1"/>
</dbReference>
<feature type="domain" description="RING-type" evidence="12">
    <location>
        <begin position="280"/>
        <end position="520"/>
    </location>
</feature>
<evidence type="ECO:0000313" key="14">
    <source>
        <dbReference type="Proteomes" id="UP001283361"/>
    </source>
</evidence>
<dbReference type="InterPro" id="IPR047548">
    <property type="entry name" value="Rcat_RBR_RNF14"/>
</dbReference>
<dbReference type="Gene3D" id="3.10.110.10">
    <property type="entry name" value="Ubiquitin Conjugating Enzyme"/>
    <property type="match status" value="1"/>
</dbReference>
<evidence type="ECO:0000256" key="6">
    <source>
        <dbReference type="ARBA" id="ARBA00022737"/>
    </source>
</evidence>
<dbReference type="GO" id="GO:0016567">
    <property type="term" value="P:protein ubiquitination"/>
    <property type="evidence" value="ECO:0007669"/>
    <property type="project" value="InterPro"/>
</dbReference>
<dbReference type="Pfam" id="PF01485">
    <property type="entry name" value="IBR"/>
    <property type="match status" value="1"/>
</dbReference>
<proteinExistence type="predicted"/>
<feature type="region of interest" description="Disordered" evidence="10">
    <location>
        <begin position="104"/>
        <end position="127"/>
    </location>
</feature>
<dbReference type="SMART" id="SM00647">
    <property type="entry name" value="IBR"/>
    <property type="match status" value="2"/>
</dbReference>
<dbReference type="CDD" id="cd20341">
    <property type="entry name" value="BRcat_RBR_RNF14"/>
    <property type="match status" value="1"/>
</dbReference>
<dbReference type="CDD" id="cd20354">
    <property type="entry name" value="Rcat_RBR_RNF14"/>
    <property type="match status" value="1"/>
</dbReference>
<dbReference type="EMBL" id="JAWDGP010001087">
    <property type="protein sequence ID" value="KAK3794892.1"/>
    <property type="molecule type" value="Genomic_DNA"/>
</dbReference>
<dbReference type="SUPFAM" id="SSF57850">
    <property type="entry name" value="RING/U-box"/>
    <property type="match status" value="3"/>
</dbReference>
<evidence type="ECO:0000313" key="13">
    <source>
        <dbReference type="EMBL" id="KAK3794892.1"/>
    </source>
</evidence>
<keyword evidence="6" id="KW-0677">Repeat</keyword>
<dbReference type="Gene3D" id="3.30.40.10">
    <property type="entry name" value="Zinc/RING finger domain, C3HC4 (zinc finger)"/>
    <property type="match status" value="1"/>
</dbReference>
<comment type="caution">
    <text evidence="13">The sequence shown here is derived from an EMBL/GenBank/DDBJ whole genome shotgun (WGS) entry which is preliminary data.</text>
</comment>
<dbReference type="Pfam" id="PF22191">
    <property type="entry name" value="IBR_1"/>
    <property type="match status" value="1"/>
</dbReference>
<dbReference type="InterPro" id="IPR013083">
    <property type="entry name" value="Znf_RING/FYVE/PHD"/>
</dbReference>
<dbReference type="Pfam" id="PF05773">
    <property type="entry name" value="RWD"/>
    <property type="match status" value="1"/>
</dbReference>
<feature type="compositionally biased region" description="Basic and acidic residues" evidence="10">
    <location>
        <begin position="1"/>
        <end position="17"/>
    </location>
</feature>
<organism evidence="13 14">
    <name type="scientific">Elysia crispata</name>
    <name type="common">lettuce slug</name>
    <dbReference type="NCBI Taxonomy" id="231223"/>
    <lineage>
        <taxon>Eukaryota</taxon>
        <taxon>Metazoa</taxon>
        <taxon>Spiralia</taxon>
        <taxon>Lophotrochozoa</taxon>
        <taxon>Mollusca</taxon>
        <taxon>Gastropoda</taxon>
        <taxon>Heterobranchia</taxon>
        <taxon>Euthyneura</taxon>
        <taxon>Panpulmonata</taxon>
        <taxon>Sacoglossa</taxon>
        <taxon>Placobranchoidea</taxon>
        <taxon>Plakobranchidae</taxon>
        <taxon>Elysia</taxon>
    </lineage>
</organism>
<dbReference type="InterPro" id="IPR031128">
    <property type="entry name" value="RNF14_RING-HC_Zfn"/>
</dbReference>
<comment type="pathway">
    <text evidence="2">Protein modification; protein ubiquitination.</text>
</comment>
<reference evidence="13" key="1">
    <citation type="journal article" date="2023" name="G3 (Bethesda)">
        <title>A reference genome for the long-term kleptoplast-retaining sea slug Elysia crispata morphotype clarki.</title>
        <authorList>
            <person name="Eastman K.E."/>
            <person name="Pendleton A.L."/>
            <person name="Shaikh M.A."/>
            <person name="Suttiyut T."/>
            <person name="Ogas R."/>
            <person name="Tomko P."/>
            <person name="Gavelis G."/>
            <person name="Widhalm J.R."/>
            <person name="Wisecaver J.H."/>
        </authorList>
    </citation>
    <scope>NUCLEOTIDE SEQUENCE</scope>
    <source>
        <strain evidence="13">ECLA1</strain>
    </source>
</reference>
<comment type="catalytic activity">
    <reaction evidence="1">
        <text>[E2 ubiquitin-conjugating enzyme]-S-ubiquitinyl-L-cysteine + [acceptor protein]-L-lysine = [E2 ubiquitin-conjugating enzyme]-L-cysteine + [acceptor protein]-N(6)-ubiquitinyl-L-lysine.</text>
        <dbReference type="EC" id="2.3.2.31"/>
    </reaction>
</comment>
<keyword evidence="8" id="KW-0833">Ubl conjugation pathway</keyword>
<dbReference type="InterPro" id="IPR031127">
    <property type="entry name" value="E3_UB_ligase_RBR"/>
</dbReference>
<evidence type="ECO:0000256" key="1">
    <source>
        <dbReference type="ARBA" id="ARBA00001798"/>
    </source>
</evidence>
<name>A0AAE1AXW0_9GAST</name>
<protein>
    <recommendedName>
        <fullName evidence="3">RBR-type E3 ubiquitin transferase</fullName>
        <ecNumber evidence="3">2.3.2.31</ecNumber>
    </recommendedName>
</protein>
<dbReference type="CDD" id="cd23820">
    <property type="entry name" value="RWD_RNF14"/>
    <property type="match status" value="1"/>
</dbReference>
<keyword evidence="9" id="KW-0862">Zinc</keyword>